<gene>
    <name evidence="1" type="ORF">Pavpe01_00015</name>
</gene>
<organism evidence="1">
    <name type="scientific">Pseudomonas phage Pavpe01</name>
    <dbReference type="NCBI Taxonomy" id="3138545"/>
    <lineage>
        <taxon>Viruses</taxon>
    </lineage>
</organism>
<reference evidence="1" key="1">
    <citation type="journal article" date="2024" name="J. Gen. Virol.">
        <title>Novel phages of Pseudomonas syringae unveil numerous potential auxiliary metabolic genes.</title>
        <authorList>
            <person name="Feltin C."/>
            <person name="Garneau J.R."/>
            <person name="Morris C.E."/>
            <person name="Berard A."/>
            <person name="Torres-Barcelo C."/>
        </authorList>
    </citation>
    <scope>NUCLEOTIDE SEQUENCE</scope>
</reference>
<proteinExistence type="predicted"/>
<sequence>MNKPEAEATIARAALDVAIDKVNEMACELSQLGYNVEYETLDVSPIGKPEYPALRAKVYRIHELKGRFDNDGDES</sequence>
<dbReference type="EMBL" id="PP179316">
    <property type="protein sequence ID" value="XAI69927.1"/>
    <property type="molecule type" value="Genomic_DNA"/>
</dbReference>
<accession>A0AAU6W0X6</accession>
<name>A0AAU6W0X6_9VIRU</name>
<protein>
    <submittedName>
        <fullName evidence="1">Uncharacterized protein</fullName>
    </submittedName>
</protein>
<evidence type="ECO:0000313" key="1">
    <source>
        <dbReference type="EMBL" id="XAI69927.1"/>
    </source>
</evidence>